<evidence type="ECO:0000256" key="6">
    <source>
        <dbReference type="RuleBase" id="RU366049"/>
    </source>
</evidence>
<feature type="domain" description="Chromosome segregation in meiosis protein 3" evidence="8">
    <location>
        <begin position="54"/>
        <end position="134"/>
    </location>
</feature>
<protein>
    <recommendedName>
        <fullName evidence="6">TIMELESS-interacting protein</fullName>
    </recommendedName>
</protein>
<comment type="function">
    <text evidence="6">Plays an important role in the control of DNA replication and the maintenance of replication fork stability.</text>
</comment>
<keyword evidence="5 6" id="KW-0131">Cell cycle</keyword>
<comment type="subcellular location">
    <subcellularLocation>
        <location evidence="1 6">Nucleus</location>
    </subcellularLocation>
</comment>
<dbReference type="GO" id="GO:0000076">
    <property type="term" value="P:DNA replication checkpoint signaling"/>
    <property type="evidence" value="ECO:0007669"/>
    <property type="project" value="UniProtKB-UniRule"/>
</dbReference>
<keyword evidence="9" id="KW-1185">Reference proteome</keyword>
<evidence type="ECO:0000256" key="4">
    <source>
        <dbReference type="ARBA" id="ARBA00023242"/>
    </source>
</evidence>
<feature type="coiled-coil region" evidence="7">
    <location>
        <begin position="216"/>
        <end position="243"/>
    </location>
</feature>
<organism evidence="9 10">
    <name type="scientific">Angiostrongylus cantonensis</name>
    <name type="common">Rat lungworm</name>
    <dbReference type="NCBI Taxonomy" id="6313"/>
    <lineage>
        <taxon>Eukaryota</taxon>
        <taxon>Metazoa</taxon>
        <taxon>Ecdysozoa</taxon>
        <taxon>Nematoda</taxon>
        <taxon>Chromadorea</taxon>
        <taxon>Rhabditida</taxon>
        <taxon>Rhabditina</taxon>
        <taxon>Rhabditomorpha</taxon>
        <taxon>Strongyloidea</taxon>
        <taxon>Metastrongylidae</taxon>
        <taxon>Angiostrongylus</taxon>
    </lineage>
</organism>
<evidence type="ECO:0000313" key="10">
    <source>
        <dbReference type="WBParaSite" id="ACAC_0000965801-mRNA-1"/>
    </source>
</evidence>
<keyword evidence="3 6" id="KW-0227">DNA damage</keyword>
<evidence type="ECO:0000259" key="8">
    <source>
        <dbReference type="Pfam" id="PF07962"/>
    </source>
</evidence>
<dbReference type="PANTHER" id="PTHR13220:SF11">
    <property type="entry name" value="TIMELESS-INTERACTING PROTEIN"/>
    <property type="match status" value="1"/>
</dbReference>
<reference evidence="10" key="2">
    <citation type="submission" date="2017-02" db="UniProtKB">
        <authorList>
            <consortium name="WormBaseParasite"/>
        </authorList>
    </citation>
    <scope>IDENTIFICATION</scope>
</reference>
<sequence length="251" mass="28967">MEDDYTEINEFFDNNAYEDEPVGEKGVSDQLNNLLEKENHQVKKKVTRTRLHPKLDETILMGPKGIEALRDSFKSFKPNPKKDPYDNLDAMLKKYEHWAHCMFPKLKFEDVVNRCEHLGEKRAVKVYMTKFRLGMPLTDEDFASIIETENNEDYVISRSQQYGSDNDENYYDPLQLATSQGNGKHGEAEVFATSTLSVTTSSKVDFSSDILDDMMVSAIEARKIALEEERKRKEEEALAMADEVMADFDMY</sequence>
<dbReference type="PANTHER" id="PTHR13220">
    <property type="entry name" value="TIMELESS INTERACTING-RELATED"/>
    <property type="match status" value="1"/>
</dbReference>
<proteinExistence type="inferred from homology"/>
<dbReference type="AlphaFoldDB" id="A0A0K0DFC6"/>
<dbReference type="GO" id="GO:0031298">
    <property type="term" value="C:replication fork protection complex"/>
    <property type="evidence" value="ECO:0007669"/>
    <property type="project" value="TreeGrafter"/>
</dbReference>
<dbReference type="GO" id="GO:0003677">
    <property type="term" value="F:DNA binding"/>
    <property type="evidence" value="ECO:0007669"/>
    <property type="project" value="TreeGrafter"/>
</dbReference>
<evidence type="ECO:0000256" key="1">
    <source>
        <dbReference type="ARBA" id="ARBA00004123"/>
    </source>
</evidence>
<accession>A0A0K0DFC6</accession>
<dbReference type="InterPro" id="IPR012923">
    <property type="entry name" value="Csm3"/>
</dbReference>
<evidence type="ECO:0000256" key="5">
    <source>
        <dbReference type="ARBA" id="ARBA00023306"/>
    </source>
</evidence>
<dbReference type="STRING" id="6313.A0A0K0DFC6"/>
<evidence type="ECO:0000256" key="2">
    <source>
        <dbReference type="ARBA" id="ARBA00006075"/>
    </source>
</evidence>
<dbReference type="Pfam" id="PF07962">
    <property type="entry name" value="Swi3"/>
    <property type="match status" value="1"/>
</dbReference>
<evidence type="ECO:0000313" key="9">
    <source>
        <dbReference type="Proteomes" id="UP000035642"/>
    </source>
</evidence>
<keyword evidence="4 6" id="KW-0539">Nucleus</keyword>
<dbReference type="Proteomes" id="UP000035642">
    <property type="component" value="Unassembled WGS sequence"/>
</dbReference>
<dbReference type="GO" id="GO:0031297">
    <property type="term" value="P:replication fork processing"/>
    <property type="evidence" value="ECO:0007669"/>
    <property type="project" value="UniProtKB-UniRule"/>
</dbReference>
<dbReference type="GO" id="GO:0043111">
    <property type="term" value="P:replication fork arrest"/>
    <property type="evidence" value="ECO:0007669"/>
    <property type="project" value="TreeGrafter"/>
</dbReference>
<dbReference type="GO" id="GO:0006974">
    <property type="term" value="P:DNA damage response"/>
    <property type="evidence" value="ECO:0007669"/>
    <property type="project" value="UniProtKB-KW"/>
</dbReference>
<comment type="similarity">
    <text evidence="2 6">Belongs to the CSM3 family.</text>
</comment>
<evidence type="ECO:0000256" key="7">
    <source>
        <dbReference type="SAM" id="Coils"/>
    </source>
</evidence>
<dbReference type="WBParaSite" id="ACAC_0000965801-mRNA-1">
    <property type="protein sequence ID" value="ACAC_0000965801-mRNA-1"/>
    <property type="gene ID" value="ACAC_0000965801"/>
</dbReference>
<name>A0A0K0DFC6_ANGCA</name>
<reference evidence="9" key="1">
    <citation type="submission" date="2012-09" db="EMBL/GenBank/DDBJ databases">
        <authorList>
            <person name="Martin A.A."/>
        </authorList>
    </citation>
    <scope>NUCLEOTIDE SEQUENCE</scope>
</reference>
<dbReference type="InterPro" id="IPR040038">
    <property type="entry name" value="TIPIN/Csm3/Swi3"/>
</dbReference>
<evidence type="ECO:0000256" key="3">
    <source>
        <dbReference type="ARBA" id="ARBA00022763"/>
    </source>
</evidence>
<keyword evidence="7" id="KW-0175">Coiled coil</keyword>